<proteinExistence type="predicted"/>
<keyword evidence="3" id="KW-1185">Reference proteome</keyword>
<sequence>MVTKLRARLHPFDLLPLVVPLLYAVLLGGLVGVAPGLTDQTIHKIYTSAFEIDQVDIDCVSAGTLRVCDTEVAGRTLHIEVDTEIVLVGPCHASYAGEQLACAKQSQYGQSSPTVIVTGLLGFLSEDDIAAMRDRVPWWHPLVEDWESALLPVPLALAALVFLIALFEPSHGGRRLLPPAGLVAVVAIGVWFVTAAIAVFAVPADRPNPVAWVPMLAVHVGSIVAATYLAWAFAEFGPRPGVLNRIWYVAVITLTTGFLASAGLLYVAVFSGFPD</sequence>
<dbReference type="RefSeq" id="WP_184668613.1">
    <property type="nucleotide sequence ID" value="NZ_BAABAI010000013.1"/>
</dbReference>
<reference evidence="2 3" key="1">
    <citation type="submission" date="2020-08" db="EMBL/GenBank/DDBJ databases">
        <title>Sequencing the genomes of 1000 actinobacteria strains.</title>
        <authorList>
            <person name="Klenk H.-P."/>
        </authorList>
    </citation>
    <scope>NUCLEOTIDE SEQUENCE [LARGE SCALE GENOMIC DNA]</scope>
    <source>
        <strain evidence="2 3">DSM 45084</strain>
    </source>
</reference>
<protein>
    <submittedName>
        <fullName evidence="2">Uncharacterized protein</fullName>
    </submittedName>
</protein>
<feature type="transmembrane region" description="Helical" evidence="1">
    <location>
        <begin position="12"/>
        <end position="34"/>
    </location>
</feature>
<keyword evidence="1" id="KW-1133">Transmembrane helix</keyword>
<dbReference type="AlphaFoldDB" id="A0A7W7T250"/>
<feature type="transmembrane region" description="Helical" evidence="1">
    <location>
        <begin position="179"/>
        <end position="204"/>
    </location>
</feature>
<feature type="transmembrane region" description="Helical" evidence="1">
    <location>
        <begin position="246"/>
        <end position="269"/>
    </location>
</feature>
<evidence type="ECO:0000313" key="2">
    <source>
        <dbReference type="EMBL" id="MBB4965185.1"/>
    </source>
</evidence>
<gene>
    <name evidence="2" type="ORF">F4559_002544</name>
</gene>
<feature type="transmembrane region" description="Helical" evidence="1">
    <location>
        <begin position="210"/>
        <end position="234"/>
    </location>
</feature>
<accession>A0A7W7T250</accession>
<keyword evidence="1" id="KW-0812">Transmembrane</keyword>
<keyword evidence="1" id="KW-0472">Membrane</keyword>
<evidence type="ECO:0000313" key="3">
    <source>
        <dbReference type="Proteomes" id="UP000542674"/>
    </source>
</evidence>
<dbReference type="Proteomes" id="UP000542674">
    <property type="component" value="Unassembled WGS sequence"/>
</dbReference>
<evidence type="ECO:0000256" key="1">
    <source>
        <dbReference type="SAM" id="Phobius"/>
    </source>
</evidence>
<name>A0A7W7T250_9PSEU</name>
<organism evidence="2 3">
    <name type="scientific">Saccharothrix violaceirubra</name>
    <dbReference type="NCBI Taxonomy" id="413306"/>
    <lineage>
        <taxon>Bacteria</taxon>
        <taxon>Bacillati</taxon>
        <taxon>Actinomycetota</taxon>
        <taxon>Actinomycetes</taxon>
        <taxon>Pseudonocardiales</taxon>
        <taxon>Pseudonocardiaceae</taxon>
        <taxon>Saccharothrix</taxon>
    </lineage>
</organism>
<feature type="transmembrane region" description="Helical" evidence="1">
    <location>
        <begin position="149"/>
        <end position="167"/>
    </location>
</feature>
<comment type="caution">
    <text evidence="2">The sequence shown here is derived from an EMBL/GenBank/DDBJ whole genome shotgun (WGS) entry which is preliminary data.</text>
</comment>
<dbReference type="EMBL" id="JACHJS010000001">
    <property type="protein sequence ID" value="MBB4965185.1"/>
    <property type="molecule type" value="Genomic_DNA"/>
</dbReference>